<keyword evidence="2" id="KW-1185">Reference proteome</keyword>
<dbReference type="AlphaFoldDB" id="A0A4R8V9F9"/>
<dbReference type="RefSeq" id="WP_104095025.1">
    <property type="nucleotide sequence ID" value="NZ_JACHBP010000001.1"/>
</dbReference>
<reference evidence="1 2" key="1">
    <citation type="submission" date="2019-03" db="EMBL/GenBank/DDBJ databases">
        <title>Genomics of glacier-inhabiting Cryobacterium strains.</title>
        <authorList>
            <person name="Liu Q."/>
            <person name="Xin Y.-H."/>
        </authorList>
    </citation>
    <scope>NUCLEOTIDE SEQUENCE [LARGE SCALE GENOMIC DNA]</scope>
    <source>
        <strain evidence="1 2">CGMCC 1.10440</strain>
    </source>
</reference>
<dbReference type="EMBL" id="SOFI01000003">
    <property type="protein sequence ID" value="TFB79145.1"/>
    <property type="molecule type" value="Genomic_DNA"/>
</dbReference>
<sequence length="324" mass="34602">MIELPRWDAEPGDAGRCVAAIDAWAAALSDTDAVAAFAPDPAARMSGSSGEPLLDALESFAGEHWDFRSGRERNLAANASLTARQIEAIDSAAALLGLDGTSPPSRPGYDAVIMTGGMVRAGIVKPRYLRELYDAGLAWREGVFLGAFRTFAGDEATLGRALGVDGDNEFDAMTAGMRQAFGRGRPDRSEHSGEADAPPGYADWRVDSWNWNERVLQVVAAPSSDPMQRRANTADTFRFWAVRAGDIRSVLVITTPVYVPYQGAAAIEVLGLEFGFSVETVAVSPAASDLGENSQVFLPQHRAQELRSAIHGYRSLRASLTAGG</sequence>
<evidence type="ECO:0000313" key="2">
    <source>
        <dbReference type="Proteomes" id="UP000298488"/>
    </source>
</evidence>
<accession>A0A4R8V9F9</accession>
<evidence type="ECO:0000313" key="1">
    <source>
        <dbReference type="EMBL" id="TFB79145.1"/>
    </source>
</evidence>
<dbReference type="OrthoDB" id="4683304at2"/>
<gene>
    <name evidence="1" type="ORF">E3N84_03195</name>
</gene>
<comment type="caution">
    <text evidence="1">The sequence shown here is derived from an EMBL/GenBank/DDBJ whole genome shotgun (WGS) entry which is preliminary data.</text>
</comment>
<protein>
    <submittedName>
        <fullName evidence="1">Uncharacterized protein</fullName>
    </submittedName>
</protein>
<organism evidence="1 2">
    <name type="scientific">Terrimesophilobacter mesophilus</name>
    <dbReference type="NCBI Taxonomy" id="433647"/>
    <lineage>
        <taxon>Bacteria</taxon>
        <taxon>Bacillati</taxon>
        <taxon>Actinomycetota</taxon>
        <taxon>Actinomycetes</taxon>
        <taxon>Micrococcales</taxon>
        <taxon>Microbacteriaceae</taxon>
        <taxon>Terrimesophilobacter</taxon>
    </lineage>
</organism>
<dbReference type="Proteomes" id="UP000298488">
    <property type="component" value="Unassembled WGS sequence"/>
</dbReference>
<name>A0A4R8V9F9_9MICO</name>
<proteinExistence type="predicted"/>